<feature type="compositionally biased region" description="Polar residues" evidence="1">
    <location>
        <begin position="112"/>
        <end position="129"/>
    </location>
</feature>
<feature type="region of interest" description="Disordered" evidence="1">
    <location>
        <begin position="341"/>
        <end position="387"/>
    </location>
</feature>
<accession>A0AA36N8A6</accession>
<evidence type="ECO:0000313" key="3">
    <source>
        <dbReference type="Proteomes" id="UP001178507"/>
    </source>
</evidence>
<comment type="caution">
    <text evidence="2">The sequence shown here is derived from an EMBL/GenBank/DDBJ whole genome shotgun (WGS) entry which is preliminary data.</text>
</comment>
<feature type="region of interest" description="Disordered" evidence="1">
    <location>
        <begin position="100"/>
        <end position="238"/>
    </location>
</feature>
<feature type="compositionally biased region" description="Basic and acidic residues" evidence="1">
    <location>
        <begin position="130"/>
        <end position="153"/>
    </location>
</feature>
<gene>
    <name evidence="2" type="ORF">EVOR1521_LOCUS25509</name>
</gene>
<evidence type="ECO:0000313" key="2">
    <source>
        <dbReference type="EMBL" id="CAJ1402680.1"/>
    </source>
</evidence>
<dbReference type="EMBL" id="CAUJNA010003462">
    <property type="protein sequence ID" value="CAJ1402680.1"/>
    <property type="molecule type" value="Genomic_DNA"/>
</dbReference>
<dbReference type="InterPro" id="IPR042080">
    <property type="entry name" value="RNA_2'-PTrans_N"/>
</dbReference>
<dbReference type="AlphaFoldDB" id="A0AA36N8A6"/>
<feature type="compositionally biased region" description="Low complexity" evidence="1">
    <location>
        <begin position="206"/>
        <end position="231"/>
    </location>
</feature>
<proteinExistence type="predicted"/>
<protein>
    <recommendedName>
        <fullName evidence="4">2'-phosphotransferase</fullName>
    </recommendedName>
</protein>
<name>A0AA36N8A6_9DINO</name>
<feature type="compositionally biased region" description="Acidic residues" evidence="1">
    <location>
        <begin position="347"/>
        <end position="362"/>
    </location>
</feature>
<dbReference type="Gene3D" id="1.10.10.970">
    <property type="entry name" value="RNA 2'-phosphotransferase, Tpt1/KptA family, N-terminal domain"/>
    <property type="match status" value="1"/>
</dbReference>
<sequence>MGRWHDRSRSPKAGKRQWVSKTLASFGRYKDRRPQGLEVDHSGCLLLSNLMEVWGHSQGLADEDVLTAVKENLINERTGGARFVLTPAAGDWQIQVHRSGGDWASSGGGWKANSNAAPATNSWQANTKQEWGEPWKDKWKDPKDSKDWKKEDDAWGSNSWTAPVKEEKTDDTWAQSESRQNWTKSSPGWRFQGNQASQANAAPPEHSSGNSWNNSSNSWNSNHSQSRRQSNWKGHQDKPEQIQRFMGYLLKNGKEEHVYSDYDGWAPVSQIIAAIQRRHSDWGINSPEDLNKMLQESDHEGRFIMEGQRIRKVDRNARRAPPEPVNVPVKPTASKRFNAFTVKKQEEEEEEDEGNFGEDDDTPGVASVQGQKPPRKPPGRHWTQYDDNSTIWWYYEGPRGQWYMGPEHTEPQVFLAGAPEE</sequence>
<evidence type="ECO:0000256" key="1">
    <source>
        <dbReference type="SAM" id="MobiDB-lite"/>
    </source>
</evidence>
<dbReference type="Proteomes" id="UP001178507">
    <property type="component" value="Unassembled WGS sequence"/>
</dbReference>
<organism evidence="2 3">
    <name type="scientific">Effrenium voratum</name>
    <dbReference type="NCBI Taxonomy" id="2562239"/>
    <lineage>
        <taxon>Eukaryota</taxon>
        <taxon>Sar</taxon>
        <taxon>Alveolata</taxon>
        <taxon>Dinophyceae</taxon>
        <taxon>Suessiales</taxon>
        <taxon>Symbiodiniaceae</taxon>
        <taxon>Effrenium</taxon>
    </lineage>
</organism>
<keyword evidence="3" id="KW-1185">Reference proteome</keyword>
<reference evidence="2" key="1">
    <citation type="submission" date="2023-08" db="EMBL/GenBank/DDBJ databases">
        <authorList>
            <person name="Chen Y."/>
            <person name="Shah S."/>
            <person name="Dougan E. K."/>
            <person name="Thang M."/>
            <person name="Chan C."/>
        </authorList>
    </citation>
    <scope>NUCLEOTIDE SEQUENCE</scope>
</reference>
<feature type="compositionally biased region" description="Polar residues" evidence="1">
    <location>
        <begin position="172"/>
        <end position="200"/>
    </location>
</feature>
<evidence type="ECO:0008006" key="4">
    <source>
        <dbReference type="Google" id="ProtNLM"/>
    </source>
</evidence>